<keyword evidence="3" id="KW-1185">Reference proteome</keyword>
<accession>A0A8X6Y4A3</accession>
<reference evidence="2" key="1">
    <citation type="submission" date="2020-08" db="EMBL/GenBank/DDBJ databases">
        <title>Multicomponent nature underlies the extraordinary mechanical properties of spider dragline silk.</title>
        <authorList>
            <person name="Kono N."/>
            <person name="Nakamura H."/>
            <person name="Mori M."/>
            <person name="Yoshida Y."/>
            <person name="Ohtoshi R."/>
            <person name="Malay A.D."/>
            <person name="Moran D.A.P."/>
            <person name="Tomita M."/>
            <person name="Numata K."/>
            <person name="Arakawa K."/>
        </authorList>
    </citation>
    <scope>NUCLEOTIDE SEQUENCE</scope>
</reference>
<dbReference type="Proteomes" id="UP000886998">
    <property type="component" value="Unassembled WGS sequence"/>
</dbReference>
<gene>
    <name evidence="2" type="ORF">TNIN_137901</name>
</gene>
<feature type="region of interest" description="Disordered" evidence="1">
    <location>
        <begin position="74"/>
        <end position="93"/>
    </location>
</feature>
<proteinExistence type="predicted"/>
<dbReference type="EMBL" id="BMAV01014337">
    <property type="protein sequence ID" value="GFY62654.1"/>
    <property type="molecule type" value="Genomic_DNA"/>
</dbReference>
<evidence type="ECO:0000313" key="2">
    <source>
        <dbReference type="EMBL" id="GFY62654.1"/>
    </source>
</evidence>
<sequence length="93" mass="10665">MPELICHCKISTILPDFRRQERHCPSSQCPLSLFYPPQPCNKMSLMSGNTLRRENLNLNLKIKGYTELCGETERKAGVSDQDPNNQVHRGFTM</sequence>
<organism evidence="2 3">
    <name type="scientific">Trichonephila inaurata madagascariensis</name>
    <dbReference type="NCBI Taxonomy" id="2747483"/>
    <lineage>
        <taxon>Eukaryota</taxon>
        <taxon>Metazoa</taxon>
        <taxon>Ecdysozoa</taxon>
        <taxon>Arthropoda</taxon>
        <taxon>Chelicerata</taxon>
        <taxon>Arachnida</taxon>
        <taxon>Araneae</taxon>
        <taxon>Araneomorphae</taxon>
        <taxon>Entelegynae</taxon>
        <taxon>Araneoidea</taxon>
        <taxon>Nephilidae</taxon>
        <taxon>Trichonephila</taxon>
        <taxon>Trichonephila inaurata</taxon>
    </lineage>
</organism>
<name>A0A8X6Y4A3_9ARAC</name>
<evidence type="ECO:0000313" key="3">
    <source>
        <dbReference type="Proteomes" id="UP000886998"/>
    </source>
</evidence>
<dbReference type="AlphaFoldDB" id="A0A8X6Y4A3"/>
<protein>
    <submittedName>
        <fullName evidence="2">Uncharacterized protein</fullName>
    </submittedName>
</protein>
<evidence type="ECO:0000256" key="1">
    <source>
        <dbReference type="SAM" id="MobiDB-lite"/>
    </source>
</evidence>
<comment type="caution">
    <text evidence="2">The sequence shown here is derived from an EMBL/GenBank/DDBJ whole genome shotgun (WGS) entry which is preliminary data.</text>
</comment>